<protein>
    <submittedName>
        <fullName evidence="1">Uncharacterized protein</fullName>
    </submittedName>
</protein>
<proteinExistence type="predicted"/>
<dbReference type="Proteomes" id="UP000324832">
    <property type="component" value="Unassembled WGS sequence"/>
</dbReference>
<dbReference type="AlphaFoldDB" id="A0A5E4QJL2"/>
<gene>
    <name evidence="1" type="ORF">LSINAPIS_LOCUS9543</name>
</gene>
<reference evidence="1 2" key="1">
    <citation type="submission" date="2017-07" db="EMBL/GenBank/DDBJ databases">
        <authorList>
            <person name="Talla V."/>
            <person name="Backstrom N."/>
        </authorList>
    </citation>
    <scope>NUCLEOTIDE SEQUENCE [LARGE SCALE GENOMIC DNA]</scope>
</reference>
<dbReference type="EMBL" id="FZQP02003568">
    <property type="protein sequence ID" value="VVC98464.1"/>
    <property type="molecule type" value="Genomic_DNA"/>
</dbReference>
<name>A0A5E4QJL2_9NEOP</name>
<evidence type="ECO:0000313" key="1">
    <source>
        <dbReference type="EMBL" id="VVC98464.1"/>
    </source>
</evidence>
<keyword evidence="2" id="KW-1185">Reference proteome</keyword>
<accession>A0A5E4QJL2</accession>
<sequence>MVAIEFFIYQDTPLPPSPRRPRFDARLAVQCNAAISSHRSKGLARICLFTLFWPRIIKLDISIFFVNRIKPVHINVSVSNQATVYFEELEPWKPLKANKQ</sequence>
<organism evidence="1 2">
    <name type="scientific">Leptidea sinapis</name>
    <dbReference type="NCBI Taxonomy" id="189913"/>
    <lineage>
        <taxon>Eukaryota</taxon>
        <taxon>Metazoa</taxon>
        <taxon>Ecdysozoa</taxon>
        <taxon>Arthropoda</taxon>
        <taxon>Hexapoda</taxon>
        <taxon>Insecta</taxon>
        <taxon>Pterygota</taxon>
        <taxon>Neoptera</taxon>
        <taxon>Endopterygota</taxon>
        <taxon>Lepidoptera</taxon>
        <taxon>Glossata</taxon>
        <taxon>Ditrysia</taxon>
        <taxon>Papilionoidea</taxon>
        <taxon>Pieridae</taxon>
        <taxon>Dismorphiinae</taxon>
        <taxon>Leptidea</taxon>
    </lineage>
</organism>
<evidence type="ECO:0000313" key="2">
    <source>
        <dbReference type="Proteomes" id="UP000324832"/>
    </source>
</evidence>